<keyword evidence="4" id="KW-1185">Reference proteome</keyword>
<name>A0A197K7M0_9FUNG</name>
<dbReference type="Gene3D" id="1.20.58.1070">
    <property type="match status" value="1"/>
</dbReference>
<gene>
    <name evidence="3" type="ORF">K457DRAFT_134030</name>
</gene>
<dbReference type="Pfam" id="PF04938">
    <property type="entry name" value="SIP1"/>
    <property type="match status" value="2"/>
</dbReference>
<comment type="similarity">
    <text evidence="1">Belongs to the gemin-2 family.</text>
</comment>
<evidence type="ECO:0000313" key="3">
    <source>
        <dbReference type="EMBL" id="OAQ33672.1"/>
    </source>
</evidence>
<sequence>MDNMLPSSGEEYLRMVKAQARKCPAVVVASGAGAQKHLAAKNTSRKYRTDWQSCLPAPDGCAPTPEWKGQFMKDFNAARARLKRYKQSQERQARRGAGGGAGGGGGARSKQERNKEQENDEQDNIPELDSTQPPSSSTCSKPVTVTAHSVVIPKMHDEQKWRTLLYGSTPLPSAPVSQVALTTTAVVTEVAVLPPPSSITTTAATATSTTITAAMTTTVPATPRPAPTSTGAIRQEWMSPSPQFLIRLDQGHLIQLLKYHLRWLAEDDLQENEEKWLYALFLKLDVLVESDQVAVLRNIAKKCARIRSHFHSDSGSKLATVNMVITIVARLFGQGDLE</sequence>
<dbReference type="PANTHER" id="PTHR12794:SF0">
    <property type="entry name" value="GEM-ASSOCIATED PROTEIN 2"/>
    <property type="match status" value="1"/>
</dbReference>
<protein>
    <submittedName>
        <fullName evidence="3">Uncharacterized protein</fullName>
    </submittedName>
</protein>
<accession>A0A197K7M0</accession>
<evidence type="ECO:0000313" key="4">
    <source>
        <dbReference type="Proteomes" id="UP000078512"/>
    </source>
</evidence>
<feature type="compositionally biased region" description="Gly residues" evidence="2">
    <location>
        <begin position="96"/>
        <end position="107"/>
    </location>
</feature>
<reference evidence="3 4" key="1">
    <citation type="submission" date="2016-05" db="EMBL/GenBank/DDBJ databases">
        <title>Genome sequencing reveals origins of a unique bacterial endosymbiosis in the earliest lineages of terrestrial Fungi.</title>
        <authorList>
            <consortium name="DOE Joint Genome Institute"/>
            <person name="Uehling J."/>
            <person name="Gryganskyi A."/>
            <person name="Hameed K."/>
            <person name="Tschaplinski T."/>
            <person name="Misztal P."/>
            <person name="Wu S."/>
            <person name="Desiro A."/>
            <person name="Vande Pol N."/>
            <person name="Du Z.-Y."/>
            <person name="Zienkiewicz A."/>
            <person name="Zienkiewicz K."/>
            <person name="Morin E."/>
            <person name="Tisserant E."/>
            <person name="Splivallo R."/>
            <person name="Hainaut M."/>
            <person name="Henrissat B."/>
            <person name="Ohm R."/>
            <person name="Kuo A."/>
            <person name="Yan J."/>
            <person name="Lipzen A."/>
            <person name="Nolan M."/>
            <person name="Labutti K."/>
            <person name="Barry K."/>
            <person name="Goldstein A."/>
            <person name="Labbe J."/>
            <person name="Schadt C."/>
            <person name="Tuskan G."/>
            <person name="Grigoriev I."/>
            <person name="Martin F."/>
            <person name="Vilgalys R."/>
            <person name="Bonito G."/>
        </authorList>
    </citation>
    <scope>NUCLEOTIDE SEQUENCE [LARGE SCALE GENOMIC DNA]</scope>
    <source>
        <strain evidence="3 4">AG-77</strain>
    </source>
</reference>
<dbReference type="EMBL" id="KV442020">
    <property type="protein sequence ID" value="OAQ33672.1"/>
    <property type="molecule type" value="Genomic_DNA"/>
</dbReference>
<dbReference type="InterPro" id="IPR035426">
    <property type="entry name" value="Gemin2/Brr1"/>
</dbReference>
<evidence type="ECO:0000256" key="1">
    <source>
        <dbReference type="ARBA" id="ARBA00025758"/>
    </source>
</evidence>
<dbReference type="GO" id="GO:0000387">
    <property type="term" value="P:spliceosomal snRNP assembly"/>
    <property type="evidence" value="ECO:0007669"/>
    <property type="project" value="InterPro"/>
</dbReference>
<evidence type="ECO:0000256" key="2">
    <source>
        <dbReference type="SAM" id="MobiDB-lite"/>
    </source>
</evidence>
<dbReference type="OrthoDB" id="428895at2759"/>
<feature type="region of interest" description="Disordered" evidence="2">
    <location>
        <begin position="83"/>
        <end position="142"/>
    </location>
</feature>
<dbReference type="STRING" id="1314771.A0A197K7M0"/>
<dbReference type="GO" id="GO:0032797">
    <property type="term" value="C:SMN complex"/>
    <property type="evidence" value="ECO:0007669"/>
    <property type="project" value="TreeGrafter"/>
</dbReference>
<dbReference type="PANTHER" id="PTHR12794">
    <property type="entry name" value="GEMIN2"/>
    <property type="match status" value="1"/>
</dbReference>
<organism evidence="3 4">
    <name type="scientific">Linnemannia elongata AG-77</name>
    <dbReference type="NCBI Taxonomy" id="1314771"/>
    <lineage>
        <taxon>Eukaryota</taxon>
        <taxon>Fungi</taxon>
        <taxon>Fungi incertae sedis</taxon>
        <taxon>Mucoromycota</taxon>
        <taxon>Mortierellomycotina</taxon>
        <taxon>Mortierellomycetes</taxon>
        <taxon>Mortierellales</taxon>
        <taxon>Mortierellaceae</taxon>
        <taxon>Linnemannia</taxon>
    </lineage>
</organism>
<dbReference type="Proteomes" id="UP000078512">
    <property type="component" value="Unassembled WGS sequence"/>
</dbReference>
<proteinExistence type="inferred from homology"/>
<feature type="compositionally biased region" description="Polar residues" evidence="2">
    <location>
        <begin position="129"/>
        <end position="142"/>
    </location>
</feature>
<dbReference type="AlphaFoldDB" id="A0A197K7M0"/>
<dbReference type="GO" id="GO:0005634">
    <property type="term" value="C:nucleus"/>
    <property type="evidence" value="ECO:0007669"/>
    <property type="project" value="TreeGrafter"/>
</dbReference>